<dbReference type="PANTHER" id="PTHR31672">
    <property type="entry name" value="BNACNNG10540D PROTEIN"/>
    <property type="match status" value="1"/>
</dbReference>
<dbReference type="Pfam" id="PF07734">
    <property type="entry name" value="FBA_1"/>
    <property type="match status" value="1"/>
</dbReference>
<dbReference type="Pfam" id="PF00646">
    <property type="entry name" value="F-box"/>
    <property type="match status" value="1"/>
</dbReference>
<proteinExistence type="predicted"/>
<gene>
    <name evidence="2" type="ORF">RchiOBHm_Chr2g0154521</name>
</gene>
<feature type="domain" description="F-box" evidence="1">
    <location>
        <begin position="12"/>
        <end position="58"/>
    </location>
</feature>
<dbReference type="Gene3D" id="1.20.1280.50">
    <property type="match status" value="1"/>
</dbReference>
<sequence>MGDGAMVLKRAHTDFGDYEEDVIAEILARLPAKSLMRFRCVCKSWRALISDSYFVKKHLSYGERGITESAQRLIFMLDPPLALDCEALKSMEDYEALESIKDDIHGPGPGAGGHFAVSQLDFPVTKTISDFSYRVLVGACNGLVCVEVGYEAILLWNPCTRDSKVLPKPPRVVDSKFSNYLYGFGYDSASDDYKVIWGFACYSNGATVIDIFSLKTGSWRTVKDIGYVSLITQQGLFLNGALHWLYNLPEGVTQILSFDLGEEKFQKTIPLPYDDWFDDPMIHKNCLCVLNCPTGTNSFNIWMMKEYGVKESWTEVLQFSLENYVESYDDLRGYFRPVCILENGLVLIDQIGVCEDLMVLSDLKEKKFKHFVEVANDLEFRTVIYRETLVSPDAHTYKTNNVS</sequence>
<dbReference type="OMA" id="WIRMAEL"/>
<accession>A0A2P6S0Y9</accession>
<dbReference type="PROSITE" id="PS50181">
    <property type="entry name" value="FBOX"/>
    <property type="match status" value="1"/>
</dbReference>
<protein>
    <submittedName>
        <fullName evidence="2">Putative F-box domain-containing protein</fullName>
    </submittedName>
</protein>
<dbReference type="InterPro" id="IPR006527">
    <property type="entry name" value="F-box-assoc_dom_typ1"/>
</dbReference>
<comment type="caution">
    <text evidence="2">The sequence shown here is derived from an EMBL/GenBank/DDBJ whole genome shotgun (WGS) entry which is preliminary data.</text>
</comment>
<dbReference type="InterPro" id="IPR017451">
    <property type="entry name" value="F-box-assoc_interact_dom"/>
</dbReference>
<dbReference type="EMBL" id="PDCK01000040">
    <property type="protein sequence ID" value="PRQ52350.1"/>
    <property type="molecule type" value="Genomic_DNA"/>
</dbReference>
<dbReference type="NCBIfam" id="TIGR01640">
    <property type="entry name" value="F_box_assoc_1"/>
    <property type="match status" value="1"/>
</dbReference>
<dbReference type="PANTHER" id="PTHR31672:SF13">
    <property type="entry name" value="F-BOX PROTEIN CPR30-LIKE"/>
    <property type="match status" value="1"/>
</dbReference>
<dbReference type="InterPro" id="IPR001810">
    <property type="entry name" value="F-box_dom"/>
</dbReference>
<dbReference type="InterPro" id="IPR050796">
    <property type="entry name" value="SCF_F-box_component"/>
</dbReference>
<dbReference type="CDD" id="cd22157">
    <property type="entry name" value="F-box_AtFBW1-like"/>
    <property type="match status" value="1"/>
</dbReference>
<dbReference type="SMART" id="SM00256">
    <property type="entry name" value="FBOX"/>
    <property type="match status" value="1"/>
</dbReference>
<dbReference type="InterPro" id="IPR036047">
    <property type="entry name" value="F-box-like_dom_sf"/>
</dbReference>
<dbReference type="STRING" id="74649.A0A2P6S0Y9"/>
<evidence type="ECO:0000313" key="2">
    <source>
        <dbReference type="EMBL" id="PRQ52350.1"/>
    </source>
</evidence>
<dbReference type="Proteomes" id="UP000238479">
    <property type="component" value="Chromosome 2"/>
</dbReference>
<dbReference type="Gramene" id="PRQ52350">
    <property type="protein sequence ID" value="PRQ52350"/>
    <property type="gene ID" value="RchiOBHm_Chr2g0154521"/>
</dbReference>
<evidence type="ECO:0000259" key="1">
    <source>
        <dbReference type="PROSITE" id="PS50181"/>
    </source>
</evidence>
<dbReference type="AlphaFoldDB" id="A0A2P6S0Y9"/>
<dbReference type="SUPFAM" id="SSF81383">
    <property type="entry name" value="F-box domain"/>
    <property type="match status" value="1"/>
</dbReference>
<reference evidence="2 3" key="1">
    <citation type="journal article" date="2018" name="Nat. Genet.">
        <title>The Rosa genome provides new insights in the design of modern roses.</title>
        <authorList>
            <person name="Bendahmane M."/>
        </authorList>
    </citation>
    <scope>NUCLEOTIDE SEQUENCE [LARGE SCALE GENOMIC DNA]</scope>
    <source>
        <strain evidence="3">cv. Old Blush</strain>
    </source>
</reference>
<name>A0A2P6S0Y9_ROSCH</name>
<organism evidence="2 3">
    <name type="scientific">Rosa chinensis</name>
    <name type="common">China rose</name>
    <dbReference type="NCBI Taxonomy" id="74649"/>
    <lineage>
        <taxon>Eukaryota</taxon>
        <taxon>Viridiplantae</taxon>
        <taxon>Streptophyta</taxon>
        <taxon>Embryophyta</taxon>
        <taxon>Tracheophyta</taxon>
        <taxon>Spermatophyta</taxon>
        <taxon>Magnoliopsida</taxon>
        <taxon>eudicotyledons</taxon>
        <taxon>Gunneridae</taxon>
        <taxon>Pentapetalae</taxon>
        <taxon>rosids</taxon>
        <taxon>fabids</taxon>
        <taxon>Rosales</taxon>
        <taxon>Rosaceae</taxon>
        <taxon>Rosoideae</taxon>
        <taxon>Rosoideae incertae sedis</taxon>
        <taxon>Rosa</taxon>
    </lineage>
</organism>
<evidence type="ECO:0000313" key="3">
    <source>
        <dbReference type="Proteomes" id="UP000238479"/>
    </source>
</evidence>
<keyword evidence="3" id="KW-1185">Reference proteome</keyword>